<dbReference type="InterPro" id="IPR006311">
    <property type="entry name" value="TAT_signal"/>
</dbReference>
<accession>A0ABY1QWD5</accession>
<dbReference type="EMBL" id="FXUI01000023">
    <property type="protein sequence ID" value="SMP82376.1"/>
    <property type="molecule type" value="Genomic_DNA"/>
</dbReference>
<gene>
    <name evidence="1" type="ORF">SAMN06296065_1239</name>
</gene>
<comment type="caution">
    <text evidence="1">The sequence shown here is derived from an EMBL/GenBank/DDBJ whole genome shotgun (WGS) entry which is preliminary data.</text>
</comment>
<dbReference type="PROSITE" id="PS51318">
    <property type="entry name" value="TAT"/>
    <property type="match status" value="1"/>
</dbReference>
<proteinExistence type="predicted"/>
<dbReference type="Proteomes" id="UP001157910">
    <property type="component" value="Unassembled WGS sequence"/>
</dbReference>
<organism evidence="1 2">
    <name type="scientific">Novosphingobium panipatense</name>
    <dbReference type="NCBI Taxonomy" id="428991"/>
    <lineage>
        <taxon>Bacteria</taxon>
        <taxon>Pseudomonadati</taxon>
        <taxon>Pseudomonadota</taxon>
        <taxon>Alphaproteobacteria</taxon>
        <taxon>Sphingomonadales</taxon>
        <taxon>Sphingomonadaceae</taxon>
        <taxon>Novosphingobium</taxon>
    </lineage>
</organism>
<name>A0ABY1QWD5_9SPHN</name>
<evidence type="ECO:0000313" key="1">
    <source>
        <dbReference type="EMBL" id="SMP82376.1"/>
    </source>
</evidence>
<evidence type="ECO:0000313" key="2">
    <source>
        <dbReference type="Proteomes" id="UP001157910"/>
    </source>
</evidence>
<protein>
    <recommendedName>
        <fullName evidence="3">Twin-arginine translocation signal domain-containing protein</fullName>
    </recommendedName>
</protein>
<sequence>MMAWDIKRRELLGAGALGAAVAGLGVLPGAAAARARRVTVIEESASPESRMFAATLAESGVVGRTIRLDRSLNVLLHELDDADGLIVGLTSDPAAMIAGQVLVERGARPALLWRHHYTGGRWQHRTEGAAQLLQGAAAAWPVAVAHLVRDALGAPTEARLNTCQSGSCDIAAGSPGLLASWVYEIGGDLS</sequence>
<evidence type="ECO:0008006" key="3">
    <source>
        <dbReference type="Google" id="ProtNLM"/>
    </source>
</evidence>
<reference evidence="1 2" key="1">
    <citation type="submission" date="2017-05" db="EMBL/GenBank/DDBJ databases">
        <authorList>
            <person name="Varghese N."/>
            <person name="Submissions S."/>
        </authorList>
    </citation>
    <scope>NUCLEOTIDE SEQUENCE [LARGE SCALE GENOMIC DNA]</scope>
    <source>
        <strain evidence="1 2">SM16</strain>
    </source>
</reference>
<keyword evidence="2" id="KW-1185">Reference proteome</keyword>